<dbReference type="RefSeq" id="WP_106471409.1">
    <property type="nucleotide sequence ID" value="NZ_CP027665.1"/>
</dbReference>
<evidence type="ECO:0000256" key="1">
    <source>
        <dbReference type="ARBA" id="ARBA00022723"/>
    </source>
</evidence>
<evidence type="ECO:0000313" key="7">
    <source>
        <dbReference type="Proteomes" id="UP000237655"/>
    </source>
</evidence>
<dbReference type="SUPFAM" id="SSF57716">
    <property type="entry name" value="Glucocorticoid receptor-like (DNA-binding domain)"/>
    <property type="match status" value="1"/>
</dbReference>
<gene>
    <name evidence="6" type="ORF">C6Y53_04825</name>
</gene>
<evidence type="ECO:0000256" key="3">
    <source>
        <dbReference type="ARBA" id="ARBA00022833"/>
    </source>
</evidence>
<dbReference type="EMBL" id="CP027665">
    <property type="protein sequence ID" value="AVO37095.1"/>
    <property type="molecule type" value="Genomic_DNA"/>
</dbReference>
<name>A0A2S0MMI0_9RHOB</name>
<evidence type="ECO:0000256" key="4">
    <source>
        <dbReference type="PROSITE-ProRule" id="PRU00510"/>
    </source>
</evidence>
<dbReference type="PROSITE" id="PS51128">
    <property type="entry name" value="ZF_DKSA_2"/>
    <property type="match status" value="1"/>
</dbReference>
<sequence>MNDRDRNHIAGLIRDRLTAIAGENDLGRDGQAVVQLDQQAVGRLSRMDAVQMQAMAKAQQARRDAEAARLRAALARIESGDEEYGYCDGCGEEIARARLHLNPAVATCIACARG</sequence>
<dbReference type="Proteomes" id="UP000237655">
    <property type="component" value="Chromosome"/>
</dbReference>
<evidence type="ECO:0000259" key="5">
    <source>
        <dbReference type="Pfam" id="PF01258"/>
    </source>
</evidence>
<dbReference type="Pfam" id="PF01258">
    <property type="entry name" value="zf-dskA_traR"/>
    <property type="match status" value="1"/>
</dbReference>
<evidence type="ECO:0000256" key="2">
    <source>
        <dbReference type="ARBA" id="ARBA00022771"/>
    </source>
</evidence>
<dbReference type="KEGG" id="thas:C6Y53_04825"/>
<keyword evidence="1" id="KW-0479">Metal-binding</keyword>
<keyword evidence="7" id="KW-1185">Reference proteome</keyword>
<dbReference type="InterPro" id="IPR020458">
    <property type="entry name" value="Znf_DskA_TraR_CS"/>
</dbReference>
<reference evidence="7" key="1">
    <citation type="submission" date="2018-03" db="EMBL/GenBank/DDBJ databases">
        <title>Genomic analysis of the strain SH-1 isolated from shrimp intestine.</title>
        <authorList>
            <person name="Kim Y.-S."/>
            <person name="Kim S.-E."/>
            <person name="Kim K.-H."/>
        </authorList>
    </citation>
    <scope>NUCLEOTIDE SEQUENCE [LARGE SCALE GENOMIC DNA]</scope>
    <source>
        <strain evidence="7">SH-1</strain>
    </source>
</reference>
<dbReference type="Gene3D" id="1.20.120.910">
    <property type="entry name" value="DksA, coiled-coil domain"/>
    <property type="match status" value="1"/>
</dbReference>
<dbReference type="InterPro" id="IPR000962">
    <property type="entry name" value="Znf_DskA_TraR"/>
</dbReference>
<evidence type="ECO:0000313" key="6">
    <source>
        <dbReference type="EMBL" id="AVO37095.1"/>
    </source>
</evidence>
<dbReference type="PROSITE" id="PS01102">
    <property type="entry name" value="ZF_DKSA_1"/>
    <property type="match status" value="1"/>
</dbReference>
<keyword evidence="2" id="KW-0863">Zinc-finger</keyword>
<feature type="domain" description="Zinc finger DksA/TraR C4-type" evidence="5">
    <location>
        <begin position="83"/>
        <end position="113"/>
    </location>
</feature>
<keyword evidence="3" id="KW-0862">Zinc</keyword>
<organism evidence="6 7">
    <name type="scientific">Pukyongiella litopenaei</name>
    <dbReference type="NCBI Taxonomy" id="2605946"/>
    <lineage>
        <taxon>Bacteria</taxon>
        <taxon>Pseudomonadati</taxon>
        <taxon>Pseudomonadota</taxon>
        <taxon>Alphaproteobacteria</taxon>
        <taxon>Rhodobacterales</taxon>
        <taxon>Paracoccaceae</taxon>
        <taxon>Pukyongiella</taxon>
    </lineage>
</organism>
<proteinExistence type="predicted"/>
<dbReference type="GO" id="GO:0008270">
    <property type="term" value="F:zinc ion binding"/>
    <property type="evidence" value="ECO:0007669"/>
    <property type="project" value="UniProtKB-KW"/>
</dbReference>
<protein>
    <submittedName>
        <fullName evidence="6">TraR/DksA family transcriptional regulator</fullName>
    </submittedName>
</protein>
<dbReference type="AlphaFoldDB" id="A0A2S0MMI0"/>
<feature type="zinc finger region" description="dksA C4-type" evidence="4">
    <location>
        <begin position="87"/>
        <end position="111"/>
    </location>
</feature>
<accession>A0A2S0MMI0</accession>